<dbReference type="GO" id="GO:0016491">
    <property type="term" value="F:oxidoreductase activity"/>
    <property type="evidence" value="ECO:0007669"/>
    <property type="project" value="InterPro"/>
</dbReference>
<sequence>MPDLIVIGSGLGGLCAAAIASRHGLEVQVLEAHSQPGGAAHGFRRGPFHFESGPSLWSGLGRWPSANPLAQVLRAVGESVPVARYSEWGLLLPEGNLRVGVGLYPFLEVLRSLRGPAVAAEWQDFLVAMAPLCRAAGSLPLLALRPGAGLLTTLGSQGLGLIGQAGQLAALGGAFGPMARRHLRDPFLLHWVEMLCFLISGLEPDQTSAAAMATLFGEWFEPDAGLDYPIGGSPAVVDALVRGIRRHGGELRTGAAVAEIELSGGRATGVRLVSGERLNARHGVISNASPWDTAALLGKGSAPERWRQKLLAAPACPSFLHWHLAFKDEGMAELPIHHVWVGDWQRGIRAERNMVVLSMPSRLDPSLAPPGHQVLHGYTPANEPWELWKDLERGTPAYEKLRRERCGVFHGVFDQLVPDWRERVVLELQGTPLSHRDFLRVHQGSYGPAWPANRGAFPGGGTPIKGLALCGAGVFPGIGVPPVAVSGAMAAHRFVPAAAQRRLLEELELVS</sequence>
<feature type="domain" description="Amine oxidase" evidence="1">
    <location>
        <begin position="195"/>
        <end position="491"/>
    </location>
</feature>
<dbReference type="InterPro" id="IPR045892">
    <property type="entry name" value="CrtISO-like"/>
</dbReference>
<evidence type="ECO:0000313" key="3">
    <source>
        <dbReference type="Proteomes" id="UP000243002"/>
    </source>
</evidence>
<dbReference type="OrthoDB" id="416321at2"/>
<organism evidence="2 3">
    <name type="scientific">Cyanobium usitatum str. Tous</name>
    <dbReference type="NCBI Taxonomy" id="2116684"/>
    <lineage>
        <taxon>Bacteria</taxon>
        <taxon>Bacillati</taxon>
        <taxon>Cyanobacteriota</taxon>
        <taxon>Cyanophyceae</taxon>
        <taxon>Synechococcales</taxon>
        <taxon>Prochlorococcaceae</taxon>
        <taxon>Cyanobium</taxon>
    </lineage>
</organism>
<reference evidence="2 3" key="1">
    <citation type="journal article" date="2018" name="Environ. Microbiol.">
        <title>Ecological and genomic features of two widespread freshwater picocyanobacteria.</title>
        <authorList>
            <person name="Cabello-Yeves P.J."/>
            <person name="Picazo A."/>
            <person name="Camacho A."/>
            <person name="Callieri C."/>
            <person name="Rosselli R."/>
            <person name="Roda-Garcia J.J."/>
            <person name="Coutinho F.H."/>
            <person name="Rodriguez-Valera F."/>
        </authorList>
    </citation>
    <scope>NUCLEOTIDE SEQUENCE [LARGE SCALE GENOMIC DNA]</scope>
    <source>
        <strain evidence="2 3">Tous</strain>
    </source>
</reference>
<comment type="caution">
    <text evidence="2">The sequence shown here is derived from an EMBL/GenBank/DDBJ whole genome shotgun (WGS) entry which is preliminary data.</text>
</comment>
<keyword evidence="2" id="KW-0413">Isomerase</keyword>
<dbReference type="EMBL" id="PXXO01000005">
    <property type="protein sequence ID" value="PSJ06020.1"/>
    <property type="molecule type" value="Genomic_DNA"/>
</dbReference>
<dbReference type="PANTHER" id="PTHR46313:SF3">
    <property type="entry name" value="PROLYCOPENE ISOMERASE, CHLOROPLASTIC"/>
    <property type="match status" value="1"/>
</dbReference>
<dbReference type="GO" id="GO:0016853">
    <property type="term" value="F:isomerase activity"/>
    <property type="evidence" value="ECO:0007669"/>
    <property type="project" value="UniProtKB-KW"/>
</dbReference>
<evidence type="ECO:0000259" key="1">
    <source>
        <dbReference type="Pfam" id="PF01593"/>
    </source>
</evidence>
<dbReference type="GO" id="GO:0016116">
    <property type="term" value="P:carotenoid metabolic process"/>
    <property type="evidence" value="ECO:0007669"/>
    <property type="project" value="InterPro"/>
</dbReference>
<dbReference type="InterPro" id="IPR002937">
    <property type="entry name" value="Amino_oxidase"/>
</dbReference>
<dbReference type="SUPFAM" id="SSF51905">
    <property type="entry name" value="FAD/NAD(P)-binding domain"/>
    <property type="match status" value="1"/>
</dbReference>
<dbReference type="Pfam" id="PF13450">
    <property type="entry name" value="NAD_binding_8"/>
    <property type="match status" value="1"/>
</dbReference>
<evidence type="ECO:0000313" key="2">
    <source>
        <dbReference type="EMBL" id="PSJ06020.1"/>
    </source>
</evidence>
<keyword evidence="3" id="KW-1185">Reference proteome</keyword>
<dbReference type="InterPro" id="IPR036188">
    <property type="entry name" value="FAD/NAD-bd_sf"/>
</dbReference>
<dbReference type="PANTHER" id="PTHR46313">
    <property type="match status" value="1"/>
</dbReference>
<dbReference type="Pfam" id="PF01593">
    <property type="entry name" value="Amino_oxidase"/>
    <property type="match status" value="1"/>
</dbReference>
<proteinExistence type="predicted"/>
<dbReference type="Gene3D" id="3.50.50.60">
    <property type="entry name" value="FAD/NAD(P)-binding domain"/>
    <property type="match status" value="2"/>
</dbReference>
<dbReference type="RefSeq" id="WP_106502538.1">
    <property type="nucleotide sequence ID" value="NZ_PXXO01000005.1"/>
</dbReference>
<gene>
    <name evidence="2" type="ORF">C7K55_06215</name>
</gene>
<name>A0A2P7MXS2_9CYAN</name>
<protein>
    <submittedName>
        <fullName evidence="2">Carotene isomerase</fullName>
    </submittedName>
</protein>
<dbReference type="AlphaFoldDB" id="A0A2P7MXS2"/>
<dbReference type="Proteomes" id="UP000243002">
    <property type="component" value="Unassembled WGS sequence"/>
</dbReference>
<accession>A0A2P7MXS2</accession>